<sequence>MALYNPIPVKQNCFTVNRSLFVFSEDNVVRKYAKRITEWPYPAGRGRAGTGAGAIFPVAGRARPGEAPGDAALGEEGAERPGPLVAAGVGAFPRVRRARGGTPLPSTRPYARRVLGSLVGAQRAASLEGTEGEAASMQVRPPRGRGRARAWLQVPACAGRAGARRCACVRSRCGLHVCSRARVGPCAACRGSSVRLRGVSLQPRLGALGPLPSGRWSRAEPGRRRCPWC</sequence>
<gene>
    <name evidence="1" type="ORF">P7K49_002277</name>
</gene>
<accession>A0ABQ9WHW3</accession>
<keyword evidence="2" id="KW-1185">Reference proteome</keyword>
<reference evidence="1 2" key="1">
    <citation type="submission" date="2023-05" db="EMBL/GenBank/DDBJ databases">
        <title>B98-5 Cell Line De Novo Hybrid Assembly: An Optical Mapping Approach.</title>
        <authorList>
            <person name="Kananen K."/>
            <person name="Auerbach J.A."/>
            <person name="Kautto E."/>
            <person name="Blachly J.S."/>
        </authorList>
    </citation>
    <scope>NUCLEOTIDE SEQUENCE [LARGE SCALE GENOMIC DNA]</scope>
    <source>
        <strain evidence="1">B95-8</strain>
        <tissue evidence="1">Cell line</tissue>
    </source>
</reference>
<evidence type="ECO:0008006" key="3">
    <source>
        <dbReference type="Google" id="ProtNLM"/>
    </source>
</evidence>
<proteinExistence type="predicted"/>
<dbReference type="Proteomes" id="UP001266305">
    <property type="component" value="Unassembled WGS sequence"/>
</dbReference>
<name>A0ABQ9WHW3_SAGOE</name>
<protein>
    <recommendedName>
        <fullName evidence="3">Voltage-dependent P/Q-type calcium channel subunit alpha-1A</fullName>
    </recommendedName>
</protein>
<evidence type="ECO:0000313" key="2">
    <source>
        <dbReference type="Proteomes" id="UP001266305"/>
    </source>
</evidence>
<organism evidence="1 2">
    <name type="scientific">Saguinus oedipus</name>
    <name type="common">Cotton-top tamarin</name>
    <name type="synonym">Oedipomidas oedipus</name>
    <dbReference type="NCBI Taxonomy" id="9490"/>
    <lineage>
        <taxon>Eukaryota</taxon>
        <taxon>Metazoa</taxon>
        <taxon>Chordata</taxon>
        <taxon>Craniata</taxon>
        <taxon>Vertebrata</taxon>
        <taxon>Euteleostomi</taxon>
        <taxon>Mammalia</taxon>
        <taxon>Eutheria</taxon>
        <taxon>Euarchontoglires</taxon>
        <taxon>Primates</taxon>
        <taxon>Haplorrhini</taxon>
        <taxon>Platyrrhini</taxon>
        <taxon>Cebidae</taxon>
        <taxon>Callitrichinae</taxon>
        <taxon>Saguinus</taxon>
    </lineage>
</organism>
<evidence type="ECO:0000313" key="1">
    <source>
        <dbReference type="EMBL" id="KAK2120891.1"/>
    </source>
</evidence>
<dbReference type="EMBL" id="JASSZA010000001">
    <property type="protein sequence ID" value="KAK2120891.1"/>
    <property type="molecule type" value="Genomic_DNA"/>
</dbReference>
<comment type="caution">
    <text evidence="1">The sequence shown here is derived from an EMBL/GenBank/DDBJ whole genome shotgun (WGS) entry which is preliminary data.</text>
</comment>